<evidence type="ECO:0008006" key="3">
    <source>
        <dbReference type="Google" id="ProtNLM"/>
    </source>
</evidence>
<comment type="caution">
    <text evidence="1">The sequence shown here is derived from an EMBL/GenBank/DDBJ whole genome shotgun (WGS) entry which is preliminary data.</text>
</comment>
<protein>
    <recommendedName>
        <fullName evidence="3">Transposase</fullName>
    </recommendedName>
</protein>
<keyword evidence="2" id="KW-1185">Reference proteome</keyword>
<accession>A0ABQ9FH09</accession>
<gene>
    <name evidence="1" type="ORF">KUTeg_005860</name>
</gene>
<dbReference type="Proteomes" id="UP001217089">
    <property type="component" value="Unassembled WGS sequence"/>
</dbReference>
<evidence type="ECO:0000313" key="1">
    <source>
        <dbReference type="EMBL" id="KAJ8316584.1"/>
    </source>
</evidence>
<sequence length="219" mass="24932">MAKEHPEVTHWFDCWHVAKGIYKKLEAAGKRRSCKNLSDWARSISNHLYWCAASSEGDGDLVHDKWISILNHVTNIQEGHEGKYQSCQHGQLANRKWIKRDSKAFLELEKVVKGRLLVKDVKNKSPAEQTSGLEAFHRVVCHFAPKLVHFFHAQMEARLYLAALHFNKNGARPQAVSQDGTPMFAISYPKSRKGEGVAKEVKVKQTYGKQFSKMSSKLC</sequence>
<dbReference type="PANTHER" id="PTHR31751">
    <property type="entry name" value="SI:CH211-108C17.2-RELATED-RELATED"/>
    <property type="match status" value="1"/>
</dbReference>
<dbReference type="EMBL" id="JARBDR010000313">
    <property type="protein sequence ID" value="KAJ8316584.1"/>
    <property type="molecule type" value="Genomic_DNA"/>
</dbReference>
<reference evidence="1 2" key="1">
    <citation type="submission" date="2022-12" db="EMBL/GenBank/DDBJ databases">
        <title>Chromosome-level genome of Tegillarca granosa.</title>
        <authorList>
            <person name="Kim J."/>
        </authorList>
    </citation>
    <scope>NUCLEOTIDE SEQUENCE [LARGE SCALE GENOMIC DNA]</scope>
    <source>
        <strain evidence="1">Teg-2019</strain>
        <tissue evidence="1">Adductor muscle</tissue>
    </source>
</reference>
<organism evidence="1 2">
    <name type="scientific">Tegillarca granosa</name>
    <name type="common">Malaysian cockle</name>
    <name type="synonym">Anadara granosa</name>
    <dbReference type="NCBI Taxonomy" id="220873"/>
    <lineage>
        <taxon>Eukaryota</taxon>
        <taxon>Metazoa</taxon>
        <taxon>Spiralia</taxon>
        <taxon>Lophotrochozoa</taxon>
        <taxon>Mollusca</taxon>
        <taxon>Bivalvia</taxon>
        <taxon>Autobranchia</taxon>
        <taxon>Pteriomorphia</taxon>
        <taxon>Arcoida</taxon>
        <taxon>Arcoidea</taxon>
        <taxon>Arcidae</taxon>
        <taxon>Tegillarca</taxon>
    </lineage>
</organism>
<dbReference type="PANTHER" id="PTHR31751:SF42">
    <property type="entry name" value="PROTEIN CBG10204"/>
    <property type="match status" value="1"/>
</dbReference>
<evidence type="ECO:0000313" key="2">
    <source>
        <dbReference type="Proteomes" id="UP001217089"/>
    </source>
</evidence>
<name>A0ABQ9FH09_TEGGR</name>
<proteinExistence type="predicted"/>